<proteinExistence type="predicted"/>
<dbReference type="PANTHER" id="PTHR31025">
    <property type="entry name" value="SI:CH211-196P9.1-RELATED"/>
    <property type="match status" value="1"/>
</dbReference>
<sequence>MEGVHAALKMLDLRQLIDLKFGIGPVKEGPLHCVPTYLTTLRAKVKKQNSGPIADRELYREENWLTTESLCCEDIALMKHTADEAIVKEKMKQTFSYRQKMVHDPIKASEIFTAFPRFLDIAGMIEQDFNLMFGDATSAEFLEKWPTVYKH</sequence>
<evidence type="ECO:0000313" key="2">
    <source>
        <dbReference type="Proteomes" id="UP000465112"/>
    </source>
</evidence>
<dbReference type="AlphaFoldDB" id="A0A6A5E3P6"/>
<name>A0A6A5E3P6_PERFL</name>
<evidence type="ECO:0000313" key="1">
    <source>
        <dbReference type="EMBL" id="KAF1372709.1"/>
    </source>
</evidence>
<gene>
    <name evidence="1" type="ORF">PFLUV_G00249140</name>
</gene>
<dbReference type="PANTHER" id="PTHR31025:SF29">
    <property type="entry name" value="SI:CH211-196P9.1"/>
    <property type="match status" value="1"/>
</dbReference>
<keyword evidence="2" id="KW-1185">Reference proteome</keyword>
<dbReference type="Proteomes" id="UP000465112">
    <property type="component" value="Chromosome 22"/>
</dbReference>
<accession>A0A6A5E3P6</accession>
<comment type="caution">
    <text evidence="1">The sequence shown here is derived from an EMBL/GenBank/DDBJ whole genome shotgun (WGS) entry which is preliminary data.</text>
</comment>
<reference evidence="1 2" key="1">
    <citation type="submission" date="2019-06" db="EMBL/GenBank/DDBJ databases">
        <title>A chromosome-scale genome assembly of the European perch, Perca fluviatilis.</title>
        <authorList>
            <person name="Roques C."/>
            <person name="Zahm M."/>
            <person name="Cabau C."/>
            <person name="Klopp C."/>
            <person name="Bouchez O."/>
            <person name="Donnadieu C."/>
            <person name="Kuhl H."/>
            <person name="Gislard M."/>
            <person name="Guendouz S."/>
            <person name="Journot L."/>
            <person name="Haffray P."/>
            <person name="Bestin A."/>
            <person name="Morvezen R."/>
            <person name="Feron R."/>
            <person name="Wen M."/>
            <person name="Jouanno E."/>
            <person name="Herpin A."/>
            <person name="Schartl M."/>
            <person name="Postlethwait J."/>
            <person name="Schaerlinger B."/>
            <person name="Chardard D."/>
            <person name="Lecocq T."/>
            <person name="Poncet C."/>
            <person name="Jaffrelo L."/>
            <person name="Lampietro C."/>
            <person name="Guiguen Y."/>
        </authorList>
    </citation>
    <scope>NUCLEOTIDE SEQUENCE [LARGE SCALE GENOMIC DNA]</scope>
    <source>
        <tissue evidence="1">Blood</tissue>
    </source>
</reference>
<protein>
    <submittedName>
        <fullName evidence="1">Uncharacterized protein</fullName>
    </submittedName>
</protein>
<dbReference type="EMBL" id="VHII01000022">
    <property type="protein sequence ID" value="KAF1372709.1"/>
    <property type="molecule type" value="Genomic_DNA"/>
</dbReference>
<organism evidence="1 2">
    <name type="scientific">Perca fluviatilis</name>
    <name type="common">European perch</name>
    <dbReference type="NCBI Taxonomy" id="8168"/>
    <lineage>
        <taxon>Eukaryota</taxon>
        <taxon>Metazoa</taxon>
        <taxon>Chordata</taxon>
        <taxon>Craniata</taxon>
        <taxon>Vertebrata</taxon>
        <taxon>Euteleostomi</taxon>
        <taxon>Actinopterygii</taxon>
        <taxon>Neopterygii</taxon>
        <taxon>Teleostei</taxon>
        <taxon>Neoteleostei</taxon>
        <taxon>Acanthomorphata</taxon>
        <taxon>Eupercaria</taxon>
        <taxon>Perciformes</taxon>
        <taxon>Percoidei</taxon>
        <taxon>Percidae</taxon>
        <taxon>Percinae</taxon>
        <taxon>Perca</taxon>
    </lineage>
</organism>